<sequence>MMQRFGVVALVALLLSGCSLSGADDAGTPGSSGQSTTAQRLEQQMPADTQLITQKLTYMLNSSDKIYVLNMGDFTTQGAEYQNSGRYLQLQLATSLEQHGSTVVRQQGYFDPQLLTQEAQYNNCNLVMTARIERLVDNPMYAKEVSILINTYSANNGELLNSVLLNARAESLQTLFALQGSTVQQLINLYINALYQKVGRV</sequence>
<dbReference type="Proteomes" id="UP000824150">
    <property type="component" value="Unassembled WGS sequence"/>
</dbReference>
<protein>
    <submittedName>
        <fullName evidence="2">Uncharacterized protein</fullName>
    </submittedName>
</protein>
<feature type="chain" id="PRO_5039020946" evidence="1">
    <location>
        <begin position="24"/>
        <end position="201"/>
    </location>
</feature>
<proteinExistence type="predicted"/>
<gene>
    <name evidence="2" type="ORF">IAA31_04840</name>
</gene>
<accession>A0A9E2KPB4</accession>
<evidence type="ECO:0000313" key="2">
    <source>
        <dbReference type="EMBL" id="MBU3826798.1"/>
    </source>
</evidence>
<organism evidence="2 3">
    <name type="scientific">Candidatus Anaerobiospirillum merdipullorum</name>
    <dbReference type="NCBI Taxonomy" id="2838450"/>
    <lineage>
        <taxon>Bacteria</taxon>
        <taxon>Pseudomonadati</taxon>
        <taxon>Pseudomonadota</taxon>
        <taxon>Gammaproteobacteria</taxon>
        <taxon>Aeromonadales</taxon>
        <taxon>Succinivibrionaceae</taxon>
        <taxon>Anaerobiospirillum</taxon>
    </lineage>
</organism>
<dbReference type="AlphaFoldDB" id="A0A9E2KPB4"/>
<name>A0A9E2KPB4_9GAMM</name>
<dbReference type="EMBL" id="JAHLFG010000052">
    <property type="protein sequence ID" value="MBU3826798.1"/>
    <property type="molecule type" value="Genomic_DNA"/>
</dbReference>
<keyword evidence="1" id="KW-0732">Signal</keyword>
<dbReference type="PROSITE" id="PS51257">
    <property type="entry name" value="PROKAR_LIPOPROTEIN"/>
    <property type="match status" value="1"/>
</dbReference>
<reference evidence="2" key="1">
    <citation type="journal article" date="2021" name="PeerJ">
        <title>Extensive microbial diversity within the chicken gut microbiome revealed by metagenomics and culture.</title>
        <authorList>
            <person name="Gilroy R."/>
            <person name="Ravi A."/>
            <person name="Getino M."/>
            <person name="Pursley I."/>
            <person name="Horton D.L."/>
            <person name="Alikhan N.F."/>
            <person name="Baker D."/>
            <person name="Gharbi K."/>
            <person name="Hall N."/>
            <person name="Watson M."/>
            <person name="Adriaenssens E.M."/>
            <person name="Foster-Nyarko E."/>
            <person name="Jarju S."/>
            <person name="Secka A."/>
            <person name="Antonio M."/>
            <person name="Oren A."/>
            <person name="Chaudhuri R.R."/>
            <person name="La Ragione R."/>
            <person name="Hildebrand F."/>
            <person name="Pallen M.J."/>
        </authorList>
    </citation>
    <scope>NUCLEOTIDE SEQUENCE</scope>
    <source>
        <strain evidence="2">687</strain>
    </source>
</reference>
<reference evidence="2" key="2">
    <citation type="submission" date="2021-04" db="EMBL/GenBank/DDBJ databases">
        <authorList>
            <person name="Gilroy R."/>
        </authorList>
    </citation>
    <scope>NUCLEOTIDE SEQUENCE</scope>
    <source>
        <strain evidence="2">687</strain>
    </source>
</reference>
<evidence type="ECO:0000313" key="3">
    <source>
        <dbReference type="Proteomes" id="UP000824150"/>
    </source>
</evidence>
<comment type="caution">
    <text evidence="2">The sequence shown here is derived from an EMBL/GenBank/DDBJ whole genome shotgun (WGS) entry which is preliminary data.</text>
</comment>
<evidence type="ECO:0000256" key="1">
    <source>
        <dbReference type="SAM" id="SignalP"/>
    </source>
</evidence>
<feature type="signal peptide" evidence="1">
    <location>
        <begin position="1"/>
        <end position="23"/>
    </location>
</feature>